<dbReference type="RefSeq" id="WP_105933177.1">
    <property type="nucleotide sequence ID" value="NZ_PVNP01000014.1"/>
</dbReference>
<keyword evidence="2" id="KW-1185">Reference proteome</keyword>
<sequence>MPDKPTYSDEDNFLNLMTSSLKGLYVSTKCKTSSKATALTDKKRTFADEAKLLLIIISGKDRSYLLWKPKVWTDWEYQEGVIREFFADDNDAITKVVKLVKKHRLACVCGDSILPEVPCLSPHCKHALDIWRQK</sequence>
<name>A0A2S9VFG6_9ALTE</name>
<dbReference type="AlphaFoldDB" id="A0A2S9VFG6"/>
<proteinExistence type="predicted"/>
<gene>
    <name evidence="1" type="ORF">C6Y40_02430</name>
</gene>
<dbReference type="EMBL" id="PVNP01000014">
    <property type="protein sequence ID" value="PRO75193.1"/>
    <property type="molecule type" value="Genomic_DNA"/>
</dbReference>
<accession>A0A2S9VFG6</accession>
<protein>
    <submittedName>
        <fullName evidence="1">Uncharacterized protein</fullName>
    </submittedName>
</protein>
<evidence type="ECO:0000313" key="2">
    <source>
        <dbReference type="Proteomes" id="UP000238949"/>
    </source>
</evidence>
<evidence type="ECO:0000313" key="1">
    <source>
        <dbReference type="EMBL" id="PRO75193.1"/>
    </source>
</evidence>
<reference evidence="2" key="1">
    <citation type="journal article" date="2020" name="Int. J. Syst. Evol. Microbiol.">
        <title>Alteromonas alba sp. nov., a marine bacterium isolated from the seawater of the West Pacific Ocean.</title>
        <authorList>
            <person name="Sun C."/>
            <person name="Wu Y.-H."/>
            <person name="Xamxidin M."/>
            <person name="Cheng H."/>
            <person name="Xu X.-W."/>
        </authorList>
    </citation>
    <scope>NUCLEOTIDE SEQUENCE [LARGE SCALE GENOMIC DNA]</scope>
    <source>
        <strain evidence="2">190</strain>
    </source>
</reference>
<comment type="caution">
    <text evidence="1">The sequence shown here is derived from an EMBL/GenBank/DDBJ whole genome shotgun (WGS) entry which is preliminary data.</text>
</comment>
<organism evidence="1 2">
    <name type="scientific">Alteromonas alba</name>
    <dbReference type="NCBI Taxonomy" id="2079529"/>
    <lineage>
        <taxon>Bacteria</taxon>
        <taxon>Pseudomonadati</taxon>
        <taxon>Pseudomonadota</taxon>
        <taxon>Gammaproteobacteria</taxon>
        <taxon>Alteromonadales</taxon>
        <taxon>Alteromonadaceae</taxon>
        <taxon>Alteromonas/Salinimonas group</taxon>
        <taxon>Alteromonas</taxon>
    </lineage>
</organism>
<dbReference type="Proteomes" id="UP000238949">
    <property type="component" value="Unassembled WGS sequence"/>
</dbReference>